<evidence type="ECO:0000259" key="1">
    <source>
        <dbReference type="Pfam" id="PF12392"/>
    </source>
</evidence>
<reference evidence="2 3" key="1">
    <citation type="submission" date="2024-11" db="EMBL/GenBank/DDBJ databases">
        <authorList>
            <person name="Heng Y.C."/>
            <person name="Lim A.C.H."/>
            <person name="Lee J.K.Y."/>
            <person name="Kittelmann S."/>
        </authorList>
    </citation>
    <scope>NUCLEOTIDE SEQUENCE [LARGE SCALE GENOMIC DNA]</scope>
    <source>
        <strain evidence="2 3">WILCCON 0269</strain>
    </source>
</reference>
<keyword evidence="3" id="KW-1185">Reference proteome</keyword>
<organism evidence="2 3">
    <name type="scientific">Candidatus Clostridium eludens</name>
    <dbReference type="NCBI Taxonomy" id="3381663"/>
    <lineage>
        <taxon>Bacteria</taxon>
        <taxon>Bacillati</taxon>
        <taxon>Bacillota</taxon>
        <taxon>Clostridia</taxon>
        <taxon>Eubacteriales</taxon>
        <taxon>Clostridiaceae</taxon>
        <taxon>Clostridium</taxon>
    </lineage>
</organism>
<evidence type="ECO:0000313" key="3">
    <source>
        <dbReference type="Proteomes" id="UP001623660"/>
    </source>
</evidence>
<dbReference type="PROSITE" id="PS01276">
    <property type="entry name" value="PEPTIDASE_U32"/>
    <property type="match status" value="1"/>
</dbReference>
<dbReference type="EMBL" id="JBJHZX010000003">
    <property type="protein sequence ID" value="MFL0194596.1"/>
    <property type="molecule type" value="Genomic_DNA"/>
</dbReference>
<dbReference type="Pfam" id="PF12392">
    <property type="entry name" value="DUF3656"/>
    <property type="match status" value="1"/>
</dbReference>
<dbReference type="InterPro" id="IPR020988">
    <property type="entry name" value="Pept_U32_collagenase"/>
</dbReference>
<dbReference type="InterPro" id="IPR051454">
    <property type="entry name" value="RNA/ubiquinone_mod_enzymes"/>
</dbReference>
<dbReference type="InterPro" id="IPR001539">
    <property type="entry name" value="Peptidase_U32"/>
</dbReference>
<dbReference type="Proteomes" id="UP001623660">
    <property type="component" value="Unassembled WGS sequence"/>
</dbReference>
<protein>
    <submittedName>
        <fullName evidence="2">DUF3656 domain-containing protein</fullName>
    </submittedName>
</protein>
<name>A0ABW8SGZ0_9CLOT</name>
<accession>A0ABW8SGZ0</accession>
<dbReference type="Pfam" id="PF01136">
    <property type="entry name" value="Peptidase_U32"/>
    <property type="match status" value="2"/>
</dbReference>
<dbReference type="PANTHER" id="PTHR30217">
    <property type="entry name" value="PEPTIDASE U32 FAMILY"/>
    <property type="match status" value="1"/>
</dbReference>
<dbReference type="RefSeq" id="WP_406790718.1">
    <property type="nucleotide sequence ID" value="NZ_JBJHZX010000003.1"/>
</dbReference>
<sequence>MKKIELLAPAGDLESLYAAVQAGADAVYLGGNKFSARAYAHNFDDNAVIHAVKYCHLYNVKVYVTMNTIMKENELQKACDYAKFLYNVGVDALIIQDIGFACILESEISDFELHASTQMTIHNAEAALYLNKIGFKRIVLSRELSLKEITYISKELGIETEIFIHGALCICYSGQCLMSSIIGGRSGNRGRCAQPCRLPYKILNKKECNEKKGYLLSPKDMCTIEEIHKIIESGTFSLKIEGRMKRPEYVAGVVSEYKSIIQNFYNGSLQLCNGSYKDNYIQKRLLQLFNREGFSKAYLYKNEGKDMMSYSFPKNTGIKLGKVENDKSILLCEDISVKDGVRIRDEGFAISKIIKSQQEVNRAYKGEKVKIIPVKYSSGDIIYKTSDSLQLEVLQEIYKNPYGKKINLHLKIEFQVGKPIMLATSFSGKDFKVGGKKVLKALNQPLSKERICKSINKTGDNIFKFISIEFENFQDGFLPISDINEPRRELLNKIEQYILIRNKKNNILNSMMSKMKFNRICLPEKMVVVNNNEQLKAALELNFEHVCVNLFKGNEAIDLNNIKFKKIYVKVPNIVRTEFSYIEEFINENLSKIQGIVTGNLGIISKFADKVQIFGDYKLNITNSSSLDFYNKITNGNCLSVELNKSEIRDIIKNSNFSAQMLVYGKIELMVSEYCVIGSTFGGKCSSKDCNRACKRGDFVLIDRKKKEFTLKTDKFCRSYIYNTVPVNLISNIKELRDMGIRSFRVDFIDEDYERTKEILKYFKREEFNGDFSEFTRAHYRNGVE</sequence>
<feature type="domain" description="Peptidase U32 collagenase" evidence="1">
    <location>
        <begin position="382"/>
        <end position="497"/>
    </location>
</feature>
<evidence type="ECO:0000313" key="2">
    <source>
        <dbReference type="EMBL" id="MFL0194596.1"/>
    </source>
</evidence>
<comment type="caution">
    <text evidence="2">The sequence shown here is derived from an EMBL/GenBank/DDBJ whole genome shotgun (WGS) entry which is preliminary data.</text>
</comment>
<proteinExistence type="predicted"/>
<dbReference type="PANTHER" id="PTHR30217:SF10">
    <property type="entry name" value="23S RRNA 5-HYDROXYCYTIDINE C2501 SYNTHASE"/>
    <property type="match status" value="1"/>
</dbReference>
<gene>
    <name evidence="2" type="ORF">ACJDU8_03280</name>
</gene>